<dbReference type="PANTHER" id="PTHR43261">
    <property type="entry name" value="TRANSLATION ELONGATION FACTOR G-RELATED"/>
    <property type="match status" value="1"/>
</dbReference>
<dbReference type="InterPro" id="IPR005225">
    <property type="entry name" value="Small_GTP-bd"/>
</dbReference>
<dbReference type="SUPFAM" id="SSF54211">
    <property type="entry name" value="Ribosomal protein S5 domain 2-like"/>
    <property type="match status" value="1"/>
</dbReference>
<dbReference type="Gene3D" id="3.30.70.240">
    <property type="match status" value="1"/>
</dbReference>
<evidence type="ECO:0000256" key="3">
    <source>
        <dbReference type="ARBA" id="ARBA00023134"/>
    </source>
</evidence>
<reference evidence="6 7" key="1">
    <citation type="submission" date="2016-10" db="EMBL/GenBank/DDBJ databases">
        <authorList>
            <person name="de Groot N.N."/>
        </authorList>
    </citation>
    <scope>NUCLEOTIDE SEQUENCE [LARGE SCALE GENOMIC DNA]</scope>
    <source>
        <strain evidence="6 7">DSM 17073</strain>
    </source>
</reference>
<dbReference type="EMBL" id="BJWI01000003">
    <property type="protein sequence ID" value="GEM00971.1"/>
    <property type="molecule type" value="Genomic_DNA"/>
</dbReference>
<gene>
    <name evidence="5" type="primary">tet(M)</name>
    <name evidence="5" type="ORF">HHA03_05030</name>
    <name evidence="6" type="ORF">SAMN05421839_10384</name>
</gene>
<evidence type="ECO:0000313" key="5">
    <source>
        <dbReference type="EMBL" id="GEM00971.1"/>
    </source>
</evidence>
<dbReference type="Gene3D" id="3.30.230.10">
    <property type="match status" value="1"/>
</dbReference>
<dbReference type="Pfam" id="PF00679">
    <property type="entry name" value="EFG_C"/>
    <property type="match status" value="1"/>
</dbReference>
<dbReference type="Pfam" id="PF22042">
    <property type="entry name" value="EF-G_D2"/>
    <property type="match status" value="1"/>
</dbReference>
<dbReference type="PROSITE" id="PS51722">
    <property type="entry name" value="G_TR_2"/>
    <property type="match status" value="1"/>
</dbReference>
<keyword evidence="1" id="KW-0547">Nucleotide-binding</keyword>
<dbReference type="EMBL" id="FOXC01000003">
    <property type="protein sequence ID" value="SFP02932.1"/>
    <property type="molecule type" value="Genomic_DNA"/>
</dbReference>
<evidence type="ECO:0000256" key="2">
    <source>
        <dbReference type="ARBA" id="ARBA00022917"/>
    </source>
</evidence>
<dbReference type="GO" id="GO:0005525">
    <property type="term" value="F:GTP binding"/>
    <property type="evidence" value="ECO:0007669"/>
    <property type="project" value="UniProtKB-KW"/>
</dbReference>
<keyword evidence="3" id="KW-0342">GTP-binding</keyword>
<protein>
    <submittedName>
        <fullName evidence="6">Small GTP-binding protein domain-containing protein</fullName>
    </submittedName>
    <submittedName>
        <fullName evidence="5">Tetracycline resistance protein</fullName>
    </submittedName>
</protein>
<reference evidence="5 8" key="2">
    <citation type="submission" date="2019-07" db="EMBL/GenBank/DDBJ databases">
        <title>Whole genome shotgun sequence of Halolactibacillus halophilus NBRC 100868.</title>
        <authorList>
            <person name="Hosoyama A."/>
            <person name="Uohara A."/>
            <person name="Ohji S."/>
            <person name="Ichikawa N."/>
        </authorList>
    </citation>
    <scope>NUCLEOTIDE SEQUENCE [LARGE SCALE GENOMIC DNA]</scope>
    <source>
        <strain evidence="5 8">NBRC 100868</strain>
    </source>
</reference>
<dbReference type="InterPro" id="IPR000640">
    <property type="entry name" value="EFG_V-like"/>
</dbReference>
<dbReference type="SUPFAM" id="SSF54980">
    <property type="entry name" value="EF-G C-terminal domain-like"/>
    <property type="match status" value="2"/>
</dbReference>
<dbReference type="InterPro" id="IPR035647">
    <property type="entry name" value="EFG_III/V"/>
</dbReference>
<name>A0A1I5M082_9BACI</name>
<dbReference type="InterPro" id="IPR009000">
    <property type="entry name" value="Transl_B-barrel_sf"/>
</dbReference>
<feature type="domain" description="Tr-type G" evidence="4">
    <location>
        <begin position="1"/>
        <end position="183"/>
    </location>
</feature>
<accession>A0A1I5M082</accession>
<evidence type="ECO:0000313" key="7">
    <source>
        <dbReference type="Proteomes" id="UP000242243"/>
    </source>
</evidence>
<dbReference type="OrthoDB" id="9804431at2"/>
<dbReference type="PANTHER" id="PTHR43261:SF1">
    <property type="entry name" value="RIBOSOME-RELEASING FACTOR 2, MITOCHONDRIAL"/>
    <property type="match status" value="1"/>
</dbReference>
<dbReference type="InterPro" id="IPR053905">
    <property type="entry name" value="EF-G-like_DII"/>
</dbReference>
<dbReference type="SUPFAM" id="SSF52540">
    <property type="entry name" value="P-loop containing nucleoside triphosphate hydrolases"/>
    <property type="match status" value="1"/>
</dbReference>
<dbReference type="AlphaFoldDB" id="A0A1I5M082"/>
<dbReference type="SMART" id="SM00838">
    <property type="entry name" value="EFG_C"/>
    <property type="match status" value="1"/>
</dbReference>
<dbReference type="SUPFAM" id="SSF50447">
    <property type="entry name" value="Translation proteins"/>
    <property type="match status" value="1"/>
</dbReference>
<dbReference type="Gene3D" id="3.40.50.300">
    <property type="entry name" value="P-loop containing nucleotide triphosphate hydrolases"/>
    <property type="match status" value="1"/>
</dbReference>
<dbReference type="NCBIfam" id="TIGR00231">
    <property type="entry name" value="small_GTP"/>
    <property type="match status" value="1"/>
</dbReference>
<dbReference type="Proteomes" id="UP000321547">
    <property type="component" value="Unassembled WGS sequence"/>
</dbReference>
<dbReference type="STRING" id="306540.SAMN05421839_10384"/>
<dbReference type="Gene3D" id="2.40.30.10">
    <property type="entry name" value="Translation factors"/>
    <property type="match status" value="1"/>
</dbReference>
<dbReference type="PRINTS" id="PR01037">
    <property type="entry name" value="TCRTETOQM"/>
</dbReference>
<evidence type="ECO:0000313" key="6">
    <source>
        <dbReference type="EMBL" id="SFP02932.1"/>
    </source>
</evidence>
<dbReference type="PRINTS" id="PR00315">
    <property type="entry name" value="ELONGATNFCT"/>
</dbReference>
<dbReference type="InterPro" id="IPR005517">
    <property type="entry name" value="Transl_elong_EFG/EF2_IV"/>
</dbReference>
<dbReference type="Pfam" id="PF00009">
    <property type="entry name" value="GTP_EFTU"/>
    <property type="match status" value="1"/>
</dbReference>
<dbReference type="SMART" id="SM00889">
    <property type="entry name" value="EFG_IV"/>
    <property type="match status" value="1"/>
</dbReference>
<dbReference type="InterPro" id="IPR014721">
    <property type="entry name" value="Ribsml_uS5_D2-typ_fold_subgr"/>
</dbReference>
<evidence type="ECO:0000313" key="8">
    <source>
        <dbReference type="Proteomes" id="UP000321547"/>
    </source>
</evidence>
<dbReference type="Gene3D" id="3.30.70.870">
    <property type="entry name" value="Elongation Factor G (Translational Gtpase), domain 3"/>
    <property type="match status" value="1"/>
</dbReference>
<keyword evidence="2" id="KW-0648">Protein biosynthesis</keyword>
<evidence type="ECO:0000256" key="1">
    <source>
        <dbReference type="ARBA" id="ARBA00022741"/>
    </source>
</evidence>
<dbReference type="InterPro" id="IPR027417">
    <property type="entry name" value="P-loop_NTPase"/>
</dbReference>
<dbReference type="RefSeq" id="WP_159430090.1">
    <property type="nucleotide sequence ID" value="NZ_BJWI01000003.1"/>
</dbReference>
<dbReference type="GO" id="GO:0032790">
    <property type="term" value="P:ribosome disassembly"/>
    <property type="evidence" value="ECO:0007669"/>
    <property type="project" value="TreeGrafter"/>
</dbReference>
<dbReference type="Pfam" id="PF03764">
    <property type="entry name" value="EFG_IV"/>
    <property type="match status" value="1"/>
</dbReference>
<dbReference type="InterPro" id="IPR000795">
    <property type="entry name" value="T_Tr_GTP-bd_dom"/>
</dbReference>
<dbReference type="Proteomes" id="UP000242243">
    <property type="component" value="Unassembled WGS sequence"/>
</dbReference>
<evidence type="ECO:0000259" key="4">
    <source>
        <dbReference type="PROSITE" id="PS51722"/>
    </source>
</evidence>
<proteinExistence type="predicted"/>
<keyword evidence="8" id="KW-1185">Reference proteome</keyword>
<dbReference type="GO" id="GO:0006412">
    <property type="term" value="P:translation"/>
    <property type="evidence" value="ECO:0007669"/>
    <property type="project" value="UniProtKB-KW"/>
</dbReference>
<dbReference type="InterPro" id="IPR020568">
    <property type="entry name" value="Ribosomal_Su5_D2-typ_SF"/>
</dbReference>
<dbReference type="GO" id="GO:0003924">
    <property type="term" value="F:GTPase activity"/>
    <property type="evidence" value="ECO:0007669"/>
    <property type="project" value="InterPro"/>
</dbReference>
<sequence>MNHTIGVFAHVDTGKTTFVEQWLYNSGSLKRKGRVDHKNSFLDQHRIEKARGITIFSDYGMIETATDRLYIMDTPGHVDFQMEMERALNVIDVGVVLVSAKEGIVSHTRTVYHLLTDRNIPVIFFINKTDLLGADVKKVTSMIDQLTGTDSYLFETSDLKAADTEALALLDDQLMEDYSSDALKETDLLTVITERFKHGRFVPIFKGATLHNEGLDVFDCWLKRMLPRDKHIEYHKPVADVFKVRYENGERLVFVKVLAGEFNVRDEVTYKTATSELVTEKITAIKQMNGPKQTSIQSATTGMLVALVGLSGIQVFDRLNDPDYQGTSKLKPTLTVDIITSAELHHLHKDMLKLTEEDPSLAARLSQDKARVQLDVHGEVQLEILADLIAERFGYEVVFSQPDILYQETIKQPVYGYGHFEPLKHYAEVHLLLEPATRGSGIQFKSTCDVNQLSVSHQRLIKQHLFEKPHKGTVIGAPVTDVSVTLTSGQAHEKHTSGGDFREATWRAIRQALLMTDMVLLEPLYHVEATVTPDLLGKLMQDIIKAGGETDAPLIRETDIFLTGRVPVKTFYDYPKKFLSYTKGDGQLSLSFYGYDEVNDLASITAAQAYDPWHDEETTGDSIFCQKGKGYTVKANEAAQAMHLPII</sequence>
<organism evidence="6 7">
    <name type="scientific">Halolactibacillus halophilus</name>
    <dbReference type="NCBI Taxonomy" id="306540"/>
    <lineage>
        <taxon>Bacteria</taxon>
        <taxon>Bacillati</taxon>
        <taxon>Bacillota</taxon>
        <taxon>Bacilli</taxon>
        <taxon>Bacillales</taxon>
        <taxon>Bacillaceae</taxon>
        <taxon>Halolactibacillus</taxon>
    </lineage>
</organism>